<gene>
    <name evidence="2" type="primary">pulG_9</name>
    <name evidence="2" type="ORF">OJF2_63820</name>
</gene>
<dbReference type="EMBL" id="CP042997">
    <property type="protein sequence ID" value="QEH37791.1"/>
    <property type="molecule type" value="Genomic_DNA"/>
</dbReference>
<dbReference type="Gene3D" id="3.30.700.10">
    <property type="entry name" value="Glycoprotein, Type 4 Pilin"/>
    <property type="match status" value="1"/>
</dbReference>
<dbReference type="PROSITE" id="PS00409">
    <property type="entry name" value="PROKAR_NTER_METHYL"/>
    <property type="match status" value="1"/>
</dbReference>
<accession>A0A5B9WCX6</accession>
<dbReference type="InterPro" id="IPR027558">
    <property type="entry name" value="Pre_pil_HX9DG_C"/>
</dbReference>
<dbReference type="PANTHER" id="PTHR30093">
    <property type="entry name" value="GENERAL SECRETION PATHWAY PROTEIN G"/>
    <property type="match status" value="1"/>
</dbReference>
<dbReference type="InterPro" id="IPR011453">
    <property type="entry name" value="DUF1559"/>
</dbReference>
<proteinExistence type="predicted"/>
<sequence>MPRRHAPVRGFTLIELLVVISIIGVLIALLLPAVQAAREAARRAQCTNNLKQLALAAHNYESANGCFPMGSPVKVATYSAGWIKAGEYDWGHSLFVAMLPQMEQGPLFNAVNFSVNIELAENMTIHRSQIQTLLCPSDNLGWQTDEPTQWANYAGFRVTHGSYSGCTGTWSHWKDDPRTAPSLATLVAQDNGIFYANSRTRLADVTDGTSNTILLGERATFDRFRSFSNWWFSGWNGASLFDTLTAMNPQRLVAISSLPMPRPDDWPGVVDNALLNSASSRHPGGANVAMADGSVRFLKETIQSWPVDSFGNPTGVKDGGGTMYPFDGTTLYTLLPGTSLGVYQALSTRSGGEVISSDSY</sequence>
<evidence type="ECO:0000313" key="3">
    <source>
        <dbReference type="Proteomes" id="UP000324233"/>
    </source>
</evidence>
<dbReference type="Proteomes" id="UP000324233">
    <property type="component" value="Chromosome"/>
</dbReference>
<dbReference type="RefSeq" id="WP_148597306.1">
    <property type="nucleotide sequence ID" value="NZ_CP042997.1"/>
</dbReference>
<dbReference type="Pfam" id="PF07596">
    <property type="entry name" value="SBP_bac_10"/>
    <property type="match status" value="1"/>
</dbReference>
<evidence type="ECO:0000313" key="2">
    <source>
        <dbReference type="EMBL" id="QEH37791.1"/>
    </source>
</evidence>
<feature type="domain" description="DUF1559" evidence="1">
    <location>
        <begin position="35"/>
        <end position="303"/>
    </location>
</feature>
<name>A0A5B9WCX6_9BACT</name>
<dbReference type="AlphaFoldDB" id="A0A5B9WCX6"/>
<dbReference type="OrthoDB" id="245923at2"/>
<keyword evidence="3" id="KW-1185">Reference proteome</keyword>
<dbReference type="NCBIfam" id="TIGR02532">
    <property type="entry name" value="IV_pilin_GFxxxE"/>
    <property type="match status" value="1"/>
</dbReference>
<protein>
    <submittedName>
        <fullName evidence="2">Type II secretion system protein G</fullName>
    </submittedName>
</protein>
<dbReference type="InterPro" id="IPR012902">
    <property type="entry name" value="N_methyl_site"/>
</dbReference>
<evidence type="ECO:0000259" key="1">
    <source>
        <dbReference type="Pfam" id="PF07596"/>
    </source>
</evidence>
<dbReference type="KEGG" id="agv:OJF2_63820"/>
<organism evidence="2 3">
    <name type="scientific">Aquisphaera giovannonii</name>
    <dbReference type="NCBI Taxonomy" id="406548"/>
    <lineage>
        <taxon>Bacteria</taxon>
        <taxon>Pseudomonadati</taxon>
        <taxon>Planctomycetota</taxon>
        <taxon>Planctomycetia</taxon>
        <taxon>Isosphaerales</taxon>
        <taxon>Isosphaeraceae</taxon>
        <taxon>Aquisphaera</taxon>
    </lineage>
</organism>
<reference evidence="2 3" key="1">
    <citation type="submission" date="2019-08" db="EMBL/GenBank/DDBJ databases">
        <title>Deep-cultivation of Planctomycetes and their phenomic and genomic characterization uncovers novel biology.</title>
        <authorList>
            <person name="Wiegand S."/>
            <person name="Jogler M."/>
            <person name="Boedeker C."/>
            <person name="Pinto D."/>
            <person name="Vollmers J."/>
            <person name="Rivas-Marin E."/>
            <person name="Kohn T."/>
            <person name="Peeters S.H."/>
            <person name="Heuer A."/>
            <person name="Rast P."/>
            <person name="Oberbeckmann S."/>
            <person name="Bunk B."/>
            <person name="Jeske O."/>
            <person name="Meyerdierks A."/>
            <person name="Storesund J.E."/>
            <person name="Kallscheuer N."/>
            <person name="Luecker S."/>
            <person name="Lage O.M."/>
            <person name="Pohl T."/>
            <person name="Merkel B.J."/>
            <person name="Hornburger P."/>
            <person name="Mueller R.-W."/>
            <person name="Bruemmer F."/>
            <person name="Labrenz M."/>
            <person name="Spormann A.M."/>
            <person name="Op den Camp H."/>
            <person name="Overmann J."/>
            <person name="Amann R."/>
            <person name="Jetten M.S.M."/>
            <person name="Mascher T."/>
            <person name="Medema M.H."/>
            <person name="Devos D.P."/>
            <person name="Kaster A.-K."/>
            <person name="Ovreas L."/>
            <person name="Rohde M."/>
            <person name="Galperin M.Y."/>
            <person name="Jogler C."/>
        </authorList>
    </citation>
    <scope>NUCLEOTIDE SEQUENCE [LARGE SCALE GENOMIC DNA]</scope>
    <source>
        <strain evidence="2 3">OJF2</strain>
    </source>
</reference>
<dbReference type="InterPro" id="IPR045584">
    <property type="entry name" value="Pilin-like"/>
</dbReference>
<dbReference type="PANTHER" id="PTHR30093:SF2">
    <property type="entry name" value="TYPE II SECRETION SYSTEM PROTEIN H"/>
    <property type="match status" value="1"/>
</dbReference>
<dbReference type="Pfam" id="PF07963">
    <property type="entry name" value="N_methyl"/>
    <property type="match status" value="1"/>
</dbReference>
<dbReference type="SUPFAM" id="SSF54523">
    <property type="entry name" value="Pili subunits"/>
    <property type="match status" value="1"/>
</dbReference>
<dbReference type="NCBIfam" id="TIGR04294">
    <property type="entry name" value="pre_pil_HX9DG"/>
    <property type="match status" value="1"/>
</dbReference>